<dbReference type="EMBL" id="JASPKZ010007493">
    <property type="protein sequence ID" value="KAJ9583949.1"/>
    <property type="molecule type" value="Genomic_DNA"/>
</dbReference>
<reference evidence="2" key="1">
    <citation type="journal article" date="2023" name="IScience">
        <title>Live-bearing cockroach genome reveals convergent evolutionary mechanisms linked to viviparity in insects and beyond.</title>
        <authorList>
            <person name="Fouks B."/>
            <person name="Harrison M.C."/>
            <person name="Mikhailova A.A."/>
            <person name="Marchal E."/>
            <person name="English S."/>
            <person name="Carruthers M."/>
            <person name="Jennings E.C."/>
            <person name="Chiamaka E.L."/>
            <person name="Frigard R.A."/>
            <person name="Pippel M."/>
            <person name="Attardo G.M."/>
            <person name="Benoit J.B."/>
            <person name="Bornberg-Bauer E."/>
            <person name="Tobe S.S."/>
        </authorList>
    </citation>
    <scope>NUCLEOTIDE SEQUENCE</scope>
    <source>
        <strain evidence="2">Stay&amp;Tobe</strain>
    </source>
</reference>
<dbReference type="Proteomes" id="UP001233999">
    <property type="component" value="Unassembled WGS sequence"/>
</dbReference>
<proteinExistence type="predicted"/>
<gene>
    <name evidence="2" type="ORF">L9F63_021723</name>
</gene>
<sequence length="175" mass="19844">MQYIQVCLVLIVASAYFLAVDACDGYKLKLKLEEDDPNNFIKFNDIDVQLTKDCFVVPKGCMKIEKEMGRCQVMYDIRKKGIVVPFKGEKNMCEEIEKMGKTPEAVEKLKEYNVVAKCPIPKMDSMCVPEESKMNVEQYKDKFRLAAGIYTGTVTVKCDCGTSAFKVSAEFKRGK</sequence>
<feature type="signal peptide" evidence="1">
    <location>
        <begin position="1"/>
        <end position="22"/>
    </location>
</feature>
<organism evidence="2 3">
    <name type="scientific">Diploptera punctata</name>
    <name type="common">Pacific beetle cockroach</name>
    <dbReference type="NCBI Taxonomy" id="6984"/>
    <lineage>
        <taxon>Eukaryota</taxon>
        <taxon>Metazoa</taxon>
        <taxon>Ecdysozoa</taxon>
        <taxon>Arthropoda</taxon>
        <taxon>Hexapoda</taxon>
        <taxon>Insecta</taxon>
        <taxon>Pterygota</taxon>
        <taxon>Neoptera</taxon>
        <taxon>Polyneoptera</taxon>
        <taxon>Dictyoptera</taxon>
        <taxon>Blattodea</taxon>
        <taxon>Blaberoidea</taxon>
        <taxon>Blaberidae</taxon>
        <taxon>Diplopterinae</taxon>
        <taxon>Diploptera</taxon>
    </lineage>
</organism>
<protein>
    <submittedName>
        <fullName evidence="2">Uncharacterized protein</fullName>
    </submittedName>
</protein>
<evidence type="ECO:0000313" key="2">
    <source>
        <dbReference type="EMBL" id="KAJ9583949.1"/>
    </source>
</evidence>
<comment type="caution">
    <text evidence="2">The sequence shown here is derived from an EMBL/GenBank/DDBJ whole genome shotgun (WGS) entry which is preliminary data.</text>
</comment>
<evidence type="ECO:0000256" key="1">
    <source>
        <dbReference type="SAM" id="SignalP"/>
    </source>
</evidence>
<feature type="chain" id="PRO_5041987712" evidence="1">
    <location>
        <begin position="23"/>
        <end position="175"/>
    </location>
</feature>
<accession>A0AAD8EBN4</accession>
<dbReference type="AlphaFoldDB" id="A0AAD8EBN4"/>
<reference evidence="2" key="2">
    <citation type="submission" date="2023-05" db="EMBL/GenBank/DDBJ databases">
        <authorList>
            <person name="Fouks B."/>
        </authorList>
    </citation>
    <scope>NUCLEOTIDE SEQUENCE</scope>
    <source>
        <strain evidence="2">Stay&amp;Tobe</strain>
        <tissue evidence="2">Testes</tissue>
    </source>
</reference>
<keyword evidence="3" id="KW-1185">Reference proteome</keyword>
<keyword evidence="1" id="KW-0732">Signal</keyword>
<name>A0AAD8EBN4_DIPPU</name>
<evidence type="ECO:0000313" key="3">
    <source>
        <dbReference type="Proteomes" id="UP001233999"/>
    </source>
</evidence>